<evidence type="ECO:0000256" key="5">
    <source>
        <dbReference type="ARBA" id="ARBA00023002"/>
    </source>
</evidence>
<evidence type="ECO:0000256" key="3">
    <source>
        <dbReference type="ARBA" id="ARBA00022630"/>
    </source>
</evidence>
<name>A0A0G2HA82_9PEZI</name>
<dbReference type="OrthoDB" id="269227at2759"/>
<organism evidence="7 8">
    <name type="scientific">Diaporthe ampelina</name>
    <dbReference type="NCBI Taxonomy" id="1214573"/>
    <lineage>
        <taxon>Eukaryota</taxon>
        <taxon>Fungi</taxon>
        <taxon>Dikarya</taxon>
        <taxon>Ascomycota</taxon>
        <taxon>Pezizomycotina</taxon>
        <taxon>Sordariomycetes</taxon>
        <taxon>Sordariomycetidae</taxon>
        <taxon>Diaporthales</taxon>
        <taxon>Diaporthaceae</taxon>
        <taxon>Diaporthe</taxon>
    </lineage>
</organism>
<dbReference type="PANTHER" id="PTHR11552">
    <property type="entry name" value="GLUCOSE-METHANOL-CHOLINE GMC OXIDOREDUCTASE"/>
    <property type="match status" value="1"/>
</dbReference>
<reference evidence="7 8" key="1">
    <citation type="submission" date="2015-05" db="EMBL/GenBank/DDBJ databases">
        <title>Distinctive expansion of gene families associated with plant cell wall degradation and secondary metabolism in the genomes of grapevine trunk pathogens.</title>
        <authorList>
            <person name="Lawrence D.P."/>
            <person name="Travadon R."/>
            <person name="Rolshausen P.E."/>
            <person name="Baumgartner K."/>
        </authorList>
    </citation>
    <scope>NUCLEOTIDE SEQUENCE [LARGE SCALE GENOMIC DNA]</scope>
    <source>
        <strain evidence="7">DA912</strain>
    </source>
</reference>
<keyword evidence="4" id="KW-0274">FAD</keyword>
<dbReference type="Gene3D" id="3.50.50.60">
    <property type="entry name" value="FAD/NAD(P)-binding domain"/>
    <property type="match status" value="2"/>
</dbReference>
<dbReference type="InterPro" id="IPR000172">
    <property type="entry name" value="GMC_OxRdtase_N"/>
</dbReference>
<dbReference type="SUPFAM" id="SSF51905">
    <property type="entry name" value="FAD/NAD(P)-binding domain"/>
    <property type="match status" value="1"/>
</dbReference>
<dbReference type="InterPro" id="IPR036188">
    <property type="entry name" value="FAD/NAD-bd_sf"/>
</dbReference>
<dbReference type="Pfam" id="PF00732">
    <property type="entry name" value="GMC_oxred_N"/>
    <property type="match status" value="1"/>
</dbReference>
<reference evidence="7 8" key="2">
    <citation type="submission" date="2015-05" db="EMBL/GenBank/DDBJ databases">
        <authorList>
            <person name="Morales-Cruz A."/>
            <person name="Amrine K.C."/>
            <person name="Cantu D."/>
        </authorList>
    </citation>
    <scope>NUCLEOTIDE SEQUENCE [LARGE SCALE GENOMIC DNA]</scope>
    <source>
        <strain evidence="7">DA912</strain>
    </source>
</reference>
<dbReference type="Pfam" id="PF05199">
    <property type="entry name" value="GMC_oxred_C"/>
    <property type="match status" value="1"/>
</dbReference>
<dbReference type="InterPro" id="IPR012132">
    <property type="entry name" value="GMC_OxRdtase"/>
</dbReference>
<keyword evidence="3" id="KW-0285">Flavoprotein</keyword>
<dbReference type="EMBL" id="LCUC01000339">
    <property type="protein sequence ID" value="KKY32148.1"/>
    <property type="molecule type" value="Genomic_DNA"/>
</dbReference>
<dbReference type="InterPro" id="IPR007867">
    <property type="entry name" value="GMC_OxRtase_C"/>
</dbReference>
<keyword evidence="8" id="KW-1185">Reference proteome</keyword>
<evidence type="ECO:0000313" key="8">
    <source>
        <dbReference type="Proteomes" id="UP000034680"/>
    </source>
</evidence>
<protein>
    <submittedName>
        <fullName evidence="7">Putative glucose oxidase</fullName>
    </submittedName>
</protein>
<evidence type="ECO:0000256" key="1">
    <source>
        <dbReference type="ARBA" id="ARBA00001974"/>
    </source>
</evidence>
<dbReference type="Proteomes" id="UP000034680">
    <property type="component" value="Unassembled WGS sequence"/>
</dbReference>
<dbReference type="GO" id="GO:0016614">
    <property type="term" value="F:oxidoreductase activity, acting on CH-OH group of donors"/>
    <property type="evidence" value="ECO:0007669"/>
    <property type="project" value="InterPro"/>
</dbReference>
<dbReference type="PROSITE" id="PS00624">
    <property type="entry name" value="GMC_OXRED_2"/>
    <property type="match status" value="1"/>
</dbReference>
<evidence type="ECO:0000256" key="2">
    <source>
        <dbReference type="ARBA" id="ARBA00010790"/>
    </source>
</evidence>
<dbReference type="SUPFAM" id="SSF54373">
    <property type="entry name" value="FAD-linked reductases, C-terminal domain"/>
    <property type="match status" value="1"/>
</dbReference>
<comment type="caution">
    <text evidence="7">The sequence shown here is derived from an EMBL/GenBank/DDBJ whole genome shotgun (WGS) entry which is preliminary data.</text>
</comment>
<dbReference type="AlphaFoldDB" id="A0A0G2HA82"/>
<sequence>MMSGTTALKLLWASLEDDNVIAGAVQVLTDSGETVVINASQEIILAAGTYRTPALLEYSGVGNSRMLSTLGINTTIDLPGVGENLNDQIRNILNFNVPSNVTYNGTTSALAYVTIDDLYGPNASDFTASIEAALPSYAAAIAARNSNATSEPDVLQFLRVQARMLFDAGTPAMELRHLSGGGGLGCEFWGTMPFARGSVHINSTTSPPTGGVGGPNLPLADPAYWMLDYDTSLQVAASRYVRKLYLHTAPLRGLVASEGYPGLGAVPEEASDELWARWSKQNMRSAYHGIGSAIMLPRGKGGVVDPRCRVYGTGNVRVVDASVIPFQTNGHTSSTVYAVAERCSDLIKSDLGMLST</sequence>
<gene>
    <name evidence="7" type="ORF">UCDDA912_g07882</name>
</gene>
<proteinExistence type="inferred from homology"/>
<dbReference type="STRING" id="1214573.A0A0G2HA82"/>
<dbReference type="GO" id="GO:0050660">
    <property type="term" value="F:flavin adenine dinucleotide binding"/>
    <property type="evidence" value="ECO:0007669"/>
    <property type="project" value="InterPro"/>
</dbReference>
<evidence type="ECO:0000256" key="4">
    <source>
        <dbReference type="ARBA" id="ARBA00022827"/>
    </source>
</evidence>
<comment type="cofactor">
    <cofactor evidence="1">
        <name>FAD</name>
        <dbReference type="ChEBI" id="CHEBI:57692"/>
    </cofactor>
</comment>
<keyword evidence="5" id="KW-0560">Oxidoreductase</keyword>
<accession>A0A0G2HA82</accession>
<evidence type="ECO:0000259" key="6">
    <source>
        <dbReference type="PROSITE" id="PS00624"/>
    </source>
</evidence>
<evidence type="ECO:0000313" key="7">
    <source>
        <dbReference type="EMBL" id="KKY32148.1"/>
    </source>
</evidence>
<comment type="similarity">
    <text evidence="2">Belongs to the GMC oxidoreductase family.</text>
</comment>
<feature type="domain" description="Glucose-methanol-choline oxidoreductase N-terminal" evidence="6">
    <location>
        <begin position="48"/>
        <end position="62"/>
    </location>
</feature>
<dbReference type="PANTHER" id="PTHR11552:SF201">
    <property type="entry name" value="GLUCOSE-METHANOL-CHOLINE OXIDOREDUCTASE N-TERMINAL DOMAIN-CONTAINING PROTEIN"/>
    <property type="match status" value="1"/>
</dbReference>